<dbReference type="GO" id="GO:0008168">
    <property type="term" value="F:methyltransferase activity"/>
    <property type="evidence" value="ECO:0007669"/>
    <property type="project" value="UniProtKB-KW"/>
</dbReference>
<evidence type="ECO:0000313" key="5">
    <source>
        <dbReference type="Proteomes" id="UP000031980"/>
    </source>
</evidence>
<dbReference type="InterPro" id="IPR036413">
    <property type="entry name" value="YaeB-like_sf"/>
</dbReference>
<dbReference type="InterPro" id="IPR023370">
    <property type="entry name" value="TrmO-like_N"/>
</dbReference>
<dbReference type="PROSITE" id="PS51668">
    <property type="entry name" value="TSAA_2"/>
    <property type="match status" value="1"/>
</dbReference>
<gene>
    <name evidence="4" type="ORF">BA92_07175</name>
</gene>
<comment type="caution">
    <text evidence="4">The sequence shown here is derived from an EMBL/GenBank/DDBJ whole genome shotgun (WGS) entry which is preliminary data.</text>
</comment>
<protein>
    <submittedName>
        <fullName evidence="4">Methyltransferase</fullName>
    </submittedName>
</protein>
<comment type="similarity">
    <text evidence="2">Belongs to the tRNA methyltransferase O family.</text>
</comment>
<dbReference type="InterPro" id="IPR023368">
    <property type="entry name" value="UPF0066_cons_site"/>
</dbReference>
<feature type="domain" description="TsaA-like" evidence="3">
    <location>
        <begin position="8"/>
        <end position="134"/>
    </location>
</feature>
<dbReference type="Pfam" id="PF01980">
    <property type="entry name" value="TrmO_N"/>
    <property type="match status" value="1"/>
</dbReference>
<dbReference type="Gene3D" id="3.30.1330.130">
    <property type="match status" value="1"/>
</dbReference>
<keyword evidence="4" id="KW-0489">Methyltransferase</keyword>
<sequence>MFILMIVLQPIGYVSNKCTTDQVPEQIKQEASVIEILPEYGDGLDKIETCRYLDIVFYFHQNHDIHLTGKIRTGETKGVFASRSPNRPNHLGITTVKLMKREGNRLYIEGIDALNGSPVVDIKSCDTSVYDQENIHKTIRVDSPRIDIVRNIMSNNLKELLLQSAQLHGHICPGLALGVMGAARIMQQLYDRQQDTVRYTLTAGMENCLVDGFMFVTGCTPGTRRFRTGDKNDMCFYLRDESGKGWRIKLKESNRDYMKKHIPESLSPAEKAFAVFELDFDKLFEIEAINN</sequence>
<dbReference type="InterPro" id="IPR003814">
    <property type="entry name" value="FmdEsu_dom"/>
</dbReference>
<keyword evidence="5" id="KW-1185">Reference proteome</keyword>
<dbReference type="InterPro" id="IPR040372">
    <property type="entry name" value="YaeB-like"/>
</dbReference>
<keyword evidence="1" id="KW-0949">S-adenosyl-L-methionine</keyword>
<reference evidence="4 5" key="1">
    <citation type="submission" date="2014-07" db="EMBL/GenBank/DDBJ databases">
        <title>Porphyromonadaceae bacterium OUH 308042 = ATCC BAA-2681 = DSM 28342 draft genome.</title>
        <authorList>
            <person name="Sydenham T.V."/>
            <person name="Hasman H."/>
            <person name="Justensen U.S."/>
        </authorList>
    </citation>
    <scope>NUCLEOTIDE SEQUENCE [LARGE SCALE GENOMIC DNA]</scope>
    <source>
        <strain evidence="4 5">OUH 308042</strain>
    </source>
</reference>
<dbReference type="EMBL" id="JPIU01000038">
    <property type="protein sequence ID" value="KIO44800.1"/>
    <property type="molecule type" value="Genomic_DNA"/>
</dbReference>
<dbReference type="Gene3D" id="2.40.30.70">
    <property type="entry name" value="YaeB-like"/>
    <property type="match status" value="1"/>
</dbReference>
<dbReference type="Pfam" id="PF02663">
    <property type="entry name" value="FmdE"/>
    <property type="match status" value="1"/>
</dbReference>
<accession>A0A0C3R597</accession>
<dbReference type="InterPro" id="IPR036414">
    <property type="entry name" value="YaeB_N_sf"/>
</dbReference>
<evidence type="ECO:0000259" key="3">
    <source>
        <dbReference type="PROSITE" id="PS51668"/>
    </source>
</evidence>
<dbReference type="NCBIfam" id="TIGR00104">
    <property type="entry name" value="tRNA_TsaA"/>
    <property type="match status" value="1"/>
</dbReference>
<dbReference type="Proteomes" id="UP000031980">
    <property type="component" value="Unassembled WGS sequence"/>
</dbReference>
<evidence type="ECO:0000256" key="2">
    <source>
        <dbReference type="ARBA" id="ARBA00033753"/>
    </source>
</evidence>
<dbReference type="SUPFAM" id="SSF143555">
    <property type="entry name" value="FwdE-like"/>
    <property type="match status" value="1"/>
</dbReference>
<organism evidence="4 5">
    <name type="scientific">Sanguibacteroides justesenii</name>
    <dbReference type="NCBI Taxonomy" id="1547597"/>
    <lineage>
        <taxon>Bacteria</taxon>
        <taxon>Pseudomonadati</taxon>
        <taxon>Bacteroidota</taxon>
        <taxon>Bacteroidia</taxon>
        <taxon>Bacteroidales</taxon>
        <taxon>Porphyromonadaceae</taxon>
        <taxon>Sanguibacteroides</taxon>
    </lineage>
</organism>
<evidence type="ECO:0000256" key="1">
    <source>
        <dbReference type="ARBA" id="ARBA00022691"/>
    </source>
</evidence>
<evidence type="ECO:0000313" key="4">
    <source>
        <dbReference type="EMBL" id="KIO44800.1"/>
    </source>
</evidence>
<name>A0A0C3R597_9PORP</name>
<dbReference type="GO" id="GO:0032259">
    <property type="term" value="P:methylation"/>
    <property type="evidence" value="ECO:0007669"/>
    <property type="project" value="UniProtKB-KW"/>
</dbReference>
<keyword evidence="4" id="KW-0808">Transferase</keyword>
<proteinExistence type="inferred from homology"/>
<dbReference type="AlphaFoldDB" id="A0A0C3R597"/>
<dbReference type="PANTHER" id="PTHR12818">
    <property type="entry name" value="TRNA (ADENINE(37)-N6)-METHYLTRANSFERASE"/>
    <property type="match status" value="1"/>
</dbReference>
<dbReference type="PROSITE" id="PS01318">
    <property type="entry name" value="TSAA_1"/>
    <property type="match status" value="1"/>
</dbReference>
<dbReference type="CDD" id="cd09281">
    <property type="entry name" value="UPF0066"/>
    <property type="match status" value="1"/>
</dbReference>
<dbReference type="PANTHER" id="PTHR12818:SF0">
    <property type="entry name" value="TRNA (ADENINE(37)-N6)-METHYLTRANSFERASE"/>
    <property type="match status" value="1"/>
</dbReference>
<dbReference type="SUPFAM" id="SSF118196">
    <property type="entry name" value="YaeB-like"/>
    <property type="match status" value="1"/>
</dbReference>